<keyword evidence="1" id="KW-0732">Signal</keyword>
<feature type="chain" id="PRO_5013904702" description="Hydrophobin" evidence="1">
    <location>
        <begin position="19"/>
        <end position="209"/>
    </location>
</feature>
<dbReference type="AlphaFoldDB" id="A0A2D3UXQ3"/>
<evidence type="ECO:0008006" key="4">
    <source>
        <dbReference type="Google" id="ProtNLM"/>
    </source>
</evidence>
<name>A0A2D3UXQ3_9PEZI</name>
<reference evidence="2 3" key="1">
    <citation type="submission" date="2016-03" db="EMBL/GenBank/DDBJ databases">
        <authorList>
            <person name="Ploux O."/>
        </authorList>
    </citation>
    <scope>NUCLEOTIDE SEQUENCE [LARGE SCALE GENOMIC DNA]</scope>
    <source>
        <strain evidence="2 3">URUG2</strain>
    </source>
</reference>
<organism evidence="2 3">
    <name type="scientific">Ramularia collo-cygni</name>
    <dbReference type="NCBI Taxonomy" id="112498"/>
    <lineage>
        <taxon>Eukaryota</taxon>
        <taxon>Fungi</taxon>
        <taxon>Dikarya</taxon>
        <taxon>Ascomycota</taxon>
        <taxon>Pezizomycotina</taxon>
        <taxon>Dothideomycetes</taxon>
        <taxon>Dothideomycetidae</taxon>
        <taxon>Mycosphaerellales</taxon>
        <taxon>Mycosphaerellaceae</taxon>
        <taxon>Ramularia</taxon>
    </lineage>
</organism>
<sequence length="209" mass="21086">MQYYTLLTILAGAAAVSAAGLTDDLVGSSGLTGSAGDDSNASAAGGLTDELVGSKSLAGSAENDKKFAFLDSLGPLGLKQVLKPGPYDDTVYYAEKPSPVPVFITRTLTTTTPTHFVEPPKNIEASEDSAIVESCSEGTAASCCDTKGSSGDILSNVLGGSCALSNLNIPILAAGGLSGGQCNQGNTFCCPINQEGNLNIALACIPIFL</sequence>
<dbReference type="OrthoDB" id="3648449at2759"/>
<evidence type="ECO:0000256" key="1">
    <source>
        <dbReference type="SAM" id="SignalP"/>
    </source>
</evidence>
<dbReference type="EMBL" id="FJUY01000008">
    <property type="protein sequence ID" value="CZT20208.1"/>
    <property type="molecule type" value="Genomic_DNA"/>
</dbReference>
<dbReference type="RefSeq" id="XP_023627097.1">
    <property type="nucleotide sequence ID" value="XM_023771329.1"/>
</dbReference>
<evidence type="ECO:0000313" key="3">
    <source>
        <dbReference type="Proteomes" id="UP000225277"/>
    </source>
</evidence>
<dbReference type="GeneID" id="35601210"/>
<accession>A0A2D3UXQ3</accession>
<feature type="signal peptide" evidence="1">
    <location>
        <begin position="1"/>
        <end position="18"/>
    </location>
</feature>
<gene>
    <name evidence="2" type="ORF">RCC_06065</name>
</gene>
<keyword evidence="3" id="KW-1185">Reference proteome</keyword>
<dbReference type="Proteomes" id="UP000225277">
    <property type="component" value="Unassembled WGS sequence"/>
</dbReference>
<evidence type="ECO:0000313" key="2">
    <source>
        <dbReference type="EMBL" id="CZT20208.1"/>
    </source>
</evidence>
<protein>
    <recommendedName>
        <fullName evidence="4">Hydrophobin</fullName>
    </recommendedName>
</protein>
<proteinExistence type="predicted"/>